<name>X0T7C0_9ZZZZ</name>
<comment type="caution">
    <text evidence="1">The sequence shown here is derived from an EMBL/GenBank/DDBJ whole genome shotgun (WGS) entry which is preliminary data.</text>
</comment>
<proteinExistence type="predicted"/>
<organism evidence="1">
    <name type="scientific">marine sediment metagenome</name>
    <dbReference type="NCBI Taxonomy" id="412755"/>
    <lineage>
        <taxon>unclassified sequences</taxon>
        <taxon>metagenomes</taxon>
        <taxon>ecological metagenomes</taxon>
    </lineage>
</organism>
<gene>
    <name evidence="1" type="ORF">S01H1_22469</name>
</gene>
<dbReference type="EMBL" id="BARS01012687">
    <property type="protein sequence ID" value="GAF89104.1"/>
    <property type="molecule type" value="Genomic_DNA"/>
</dbReference>
<reference evidence="1" key="1">
    <citation type="journal article" date="2014" name="Front. Microbiol.">
        <title>High frequency of phylogenetically diverse reductive dehalogenase-homologous genes in deep subseafloor sedimentary metagenomes.</title>
        <authorList>
            <person name="Kawai M."/>
            <person name="Futagami T."/>
            <person name="Toyoda A."/>
            <person name="Takaki Y."/>
            <person name="Nishi S."/>
            <person name="Hori S."/>
            <person name="Arai W."/>
            <person name="Tsubouchi T."/>
            <person name="Morono Y."/>
            <person name="Uchiyama I."/>
            <person name="Ito T."/>
            <person name="Fujiyama A."/>
            <person name="Inagaki F."/>
            <person name="Takami H."/>
        </authorList>
    </citation>
    <scope>NUCLEOTIDE SEQUENCE</scope>
    <source>
        <strain evidence="1">Expedition CK06-06</strain>
    </source>
</reference>
<evidence type="ECO:0000313" key="1">
    <source>
        <dbReference type="EMBL" id="GAF89104.1"/>
    </source>
</evidence>
<accession>X0T7C0</accession>
<protein>
    <submittedName>
        <fullName evidence="1">Uncharacterized protein</fullName>
    </submittedName>
</protein>
<sequence length="44" mass="5557">MARKDLKAAQKVRERVKKWDDNWKFNRTQYNEYQDFIMGDMWTD</sequence>
<feature type="non-terminal residue" evidence="1">
    <location>
        <position position="44"/>
    </location>
</feature>
<dbReference type="AlphaFoldDB" id="X0T7C0"/>